<evidence type="ECO:0000313" key="3">
    <source>
        <dbReference type="Proteomes" id="UP000280501"/>
    </source>
</evidence>
<evidence type="ECO:0000256" key="1">
    <source>
        <dbReference type="SAM" id="MobiDB-lite"/>
    </source>
</evidence>
<dbReference type="AlphaFoldDB" id="A0A3N4Z8Q8"/>
<keyword evidence="3" id="KW-1185">Reference proteome</keyword>
<name>A0A3N4Z8Q8_9MICO</name>
<reference evidence="2 3" key="1">
    <citation type="submission" date="2018-11" db="EMBL/GenBank/DDBJ databases">
        <title>Sequencing the genomes of 1000 actinobacteria strains.</title>
        <authorList>
            <person name="Klenk H.-P."/>
        </authorList>
    </citation>
    <scope>NUCLEOTIDE SEQUENCE [LARGE SCALE GENOMIC DNA]</scope>
    <source>
        <strain evidence="2 3">DSM 15700</strain>
    </source>
</reference>
<accession>A0A3N4Z8Q8</accession>
<dbReference type="EMBL" id="RKQZ01000001">
    <property type="protein sequence ID" value="RPF21752.1"/>
    <property type="molecule type" value="Genomic_DNA"/>
</dbReference>
<protein>
    <submittedName>
        <fullName evidence="2">Uncharacterized protein</fullName>
    </submittedName>
</protein>
<evidence type="ECO:0000313" key="2">
    <source>
        <dbReference type="EMBL" id="RPF21752.1"/>
    </source>
</evidence>
<feature type="region of interest" description="Disordered" evidence="1">
    <location>
        <begin position="1"/>
        <end position="21"/>
    </location>
</feature>
<gene>
    <name evidence="2" type="ORF">EDD34_2387</name>
</gene>
<sequence>MSPGHDSIHVHGTWNTVPIDTRTERRYSGSAHRGVTSTASTPSAAALRKAALSLVHNSVDNLPVSRQTPAVSWLLCGGPPVA</sequence>
<comment type="caution">
    <text evidence="2">The sequence shown here is derived from an EMBL/GenBank/DDBJ whole genome shotgun (WGS) entry which is preliminary data.</text>
</comment>
<proteinExistence type="predicted"/>
<organism evidence="2 3">
    <name type="scientific">Myceligenerans xiligouense</name>
    <dbReference type="NCBI Taxonomy" id="253184"/>
    <lineage>
        <taxon>Bacteria</taxon>
        <taxon>Bacillati</taxon>
        <taxon>Actinomycetota</taxon>
        <taxon>Actinomycetes</taxon>
        <taxon>Micrococcales</taxon>
        <taxon>Promicromonosporaceae</taxon>
        <taxon>Myceligenerans</taxon>
    </lineage>
</organism>
<dbReference type="Proteomes" id="UP000280501">
    <property type="component" value="Unassembled WGS sequence"/>
</dbReference>